<evidence type="ECO:0000256" key="8">
    <source>
        <dbReference type="ARBA" id="ARBA00048988"/>
    </source>
</evidence>
<comment type="catalytic activity">
    <reaction evidence="6">
        <text>Couples ATP hydrolysis with the unwinding of duplex DNA by translocating in the 3'-5' direction.</text>
        <dbReference type="EC" id="5.6.2.4"/>
    </reaction>
</comment>
<dbReference type="SUPFAM" id="SSF52540">
    <property type="entry name" value="P-loop containing nucleoside triphosphate hydrolases"/>
    <property type="match status" value="1"/>
</dbReference>
<evidence type="ECO:0000256" key="4">
    <source>
        <dbReference type="ARBA" id="ARBA00022840"/>
    </source>
</evidence>
<dbReference type="InterPro" id="IPR000212">
    <property type="entry name" value="DNA_helicase_UvrD/REP"/>
</dbReference>
<dbReference type="PANTHER" id="PTHR11070:SF30">
    <property type="entry name" value="F-BOX DNA HELICASE 1"/>
    <property type="match status" value="1"/>
</dbReference>
<evidence type="ECO:0000259" key="10">
    <source>
        <dbReference type="Pfam" id="PF13361"/>
    </source>
</evidence>
<evidence type="ECO:0000256" key="2">
    <source>
        <dbReference type="ARBA" id="ARBA00022801"/>
    </source>
</evidence>
<evidence type="ECO:0000313" key="11">
    <source>
        <dbReference type="EMBL" id="MFG1255488.1"/>
    </source>
</evidence>
<evidence type="ECO:0000256" key="3">
    <source>
        <dbReference type="ARBA" id="ARBA00022806"/>
    </source>
</evidence>
<feature type="domain" description="UvrD-like helicase C-terminal" evidence="10">
    <location>
        <begin position="344"/>
        <end position="462"/>
    </location>
</feature>
<evidence type="ECO:0000313" key="12">
    <source>
        <dbReference type="Proteomes" id="UP001604043"/>
    </source>
</evidence>
<reference evidence="11 12" key="1">
    <citation type="submission" date="2024-02" db="EMBL/GenBank/DDBJ databases">
        <title>Expansion and revision of Xanthobacter and proposal of Roseixanthobacter gen. nov.</title>
        <authorList>
            <person name="Soltysiak M.P.M."/>
            <person name="Jalihal A."/>
            <person name="Ory A."/>
            <person name="Chrisophersen C."/>
            <person name="Lee A.D."/>
            <person name="Boulton J."/>
            <person name="Springer M."/>
        </authorList>
    </citation>
    <scope>NUCLEOTIDE SEQUENCE [LARGE SCALE GENOMIC DNA]</scope>
    <source>
        <strain evidence="11 12">CB5</strain>
    </source>
</reference>
<evidence type="ECO:0000256" key="7">
    <source>
        <dbReference type="ARBA" id="ARBA00034808"/>
    </source>
</evidence>
<keyword evidence="1" id="KW-0547">Nucleotide-binding</keyword>
<evidence type="ECO:0000256" key="6">
    <source>
        <dbReference type="ARBA" id="ARBA00034617"/>
    </source>
</evidence>
<dbReference type="InterPro" id="IPR027417">
    <property type="entry name" value="P-loop_NTPase"/>
</dbReference>
<gene>
    <name evidence="11" type="ORF">V5F30_24970</name>
</gene>
<dbReference type="EMBL" id="JBAFUR010000011">
    <property type="protein sequence ID" value="MFG1255488.1"/>
    <property type="molecule type" value="Genomic_DNA"/>
</dbReference>
<dbReference type="Proteomes" id="UP001604043">
    <property type="component" value="Unassembled WGS sequence"/>
</dbReference>
<dbReference type="Pfam" id="PF00580">
    <property type="entry name" value="UvrD-helicase"/>
    <property type="match status" value="1"/>
</dbReference>
<dbReference type="RefSeq" id="WP_394010362.1">
    <property type="nucleotide sequence ID" value="NZ_JBAFUR010000011.1"/>
</dbReference>
<name>A0ABW6ZNQ4_9HYPH</name>
<dbReference type="InterPro" id="IPR014016">
    <property type="entry name" value="UvrD-like_ATP-bd"/>
</dbReference>
<comment type="catalytic activity">
    <reaction evidence="8">
        <text>ATP + H2O = ADP + phosphate + H(+)</text>
        <dbReference type="Rhea" id="RHEA:13065"/>
        <dbReference type="ChEBI" id="CHEBI:15377"/>
        <dbReference type="ChEBI" id="CHEBI:15378"/>
        <dbReference type="ChEBI" id="CHEBI:30616"/>
        <dbReference type="ChEBI" id="CHEBI:43474"/>
        <dbReference type="ChEBI" id="CHEBI:456216"/>
        <dbReference type="EC" id="5.6.2.4"/>
    </reaction>
</comment>
<proteinExistence type="predicted"/>
<dbReference type="GO" id="GO:0004527">
    <property type="term" value="F:exonuclease activity"/>
    <property type="evidence" value="ECO:0007669"/>
    <property type="project" value="UniProtKB-KW"/>
</dbReference>
<keyword evidence="12" id="KW-1185">Reference proteome</keyword>
<dbReference type="PANTHER" id="PTHR11070">
    <property type="entry name" value="UVRD / RECB / PCRA DNA HELICASE FAMILY MEMBER"/>
    <property type="match status" value="1"/>
</dbReference>
<keyword evidence="4" id="KW-0067">ATP-binding</keyword>
<dbReference type="Gene3D" id="3.40.50.300">
    <property type="entry name" value="P-loop containing nucleotide triphosphate hydrolases"/>
    <property type="match status" value="2"/>
</dbReference>
<dbReference type="Pfam" id="PF13361">
    <property type="entry name" value="UvrD_C"/>
    <property type="match status" value="1"/>
</dbReference>
<comment type="caution">
    <text evidence="11">The sequence shown here is derived from an EMBL/GenBank/DDBJ whole genome shotgun (WGS) entry which is preliminary data.</text>
</comment>
<evidence type="ECO:0000256" key="5">
    <source>
        <dbReference type="ARBA" id="ARBA00023235"/>
    </source>
</evidence>
<evidence type="ECO:0000256" key="1">
    <source>
        <dbReference type="ARBA" id="ARBA00022741"/>
    </source>
</evidence>
<keyword evidence="2" id="KW-0378">Hydrolase</keyword>
<keyword evidence="11" id="KW-0269">Exonuclease</keyword>
<protein>
    <recommendedName>
        <fullName evidence="7">DNA 3'-5' helicase</fullName>
        <ecNumber evidence="7">5.6.2.4</ecNumber>
    </recommendedName>
</protein>
<feature type="domain" description="UvrD-like helicase ATP-binding" evidence="9">
    <location>
        <begin position="182"/>
        <end position="231"/>
    </location>
</feature>
<keyword evidence="5" id="KW-0413">Isomerase</keyword>
<keyword evidence="3" id="KW-0347">Helicase</keyword>
<sequence>MEARDLPPPAKRWTPEQTRVLNAEGAVSIVHARSGAGKTTVLRGYAKKRPQRRILYLVFSKPNQIEAEASFPSNTKPQTSHSLAFGVTGLRYRRKGLADTKPVAVSRIFGTSNATASAAIGLVRKFLSSGCDTVAAVVDPRNMKDRSALPYAEQLWELMKDPNRRDVPMPHDGYLKLFDLEGHVVKGYDAILFDEAQDANPITVNILKRQNIPLVVVGDHYQSIYGFRGAVDALEQFSGEHFMLTNTFRFGPEIAQAANSVLSMFGERDLIVGRGGPSQLHRDGKPEGPYTFLSRTNAGVIHHGIASGTKKLHFVGGFENYRTERILDAYFLYARMPGEVRDHEFREFSRFDQLVEYGEEIDDMEINAIVEIVKAFGMTTPLRLDDLRARSAVPAEQAEITMATFHRSKGLEWDNVVLGDAFDWSKFLEEDPRKRLAKFREELNLLYVAASRARKHLWINATLEAIMRAYPVG</sequence>
<keyword evidence="11" id="KW-0540">Nuclease</keyword>
<dbReference type="InterPro" id="IPR014017">
    <property type="entry name" value="DNA_helicase_UvrD-like_C"/>
</dbReference>
<accession>A0ABW6ZNQ4</accession>
<organism evidence="11 12">
    <name type="scientific">Xanthobacter aminoxidans</name>
    <dbReference type="NCBI Taxonomy" id="186280"/>
    <lineage>
        <taxon>Bacteria</taxon>
        <taxon>Pseudomonadati</taxon>
        <taxon>Pseudomonadota</taxon>
        <taxon>Alphaproteobacteria</taxon>
        <taxon>Hyphomicrobiales</taxon>
        <taxon>Xanthobacteraceae</taxon>
        <taxon>Xanthobacter</taxon>
    </lineage>
</organism>
<evidence type="ECO:0000259" key="9">
    <source>
        <dbReference type="Pfam" id="PF00580"/>
    </source>
</evidence>
<dbReference type="EC" id="5.6.2.4" evidence="7"/>